<gene>
    <name evidence="1" type="ORF">G4B88_015101</name>
</gene>
<dbReference type="PANTHER" id="PTHR24121:SF20">
    <property type="entry name" value="TONSOKU-LIKE PROTEIN"/>
    <property type="match status" value="1"/>
</dbReference>
<evidence type="ECO:0000313" key="2">
    <source>
        <dbReference type="Proteomes" id="UP000583929"/>
    </source>
</evidence>
<organism evidence="1 2">
    <name type="scientific">Cannabis sativa</name>
    <name type="common">Hemp</name>
    <name type="synonym">Marijuana</name>
    <dbReference type="NCBI Taxonomy" id="3483"/>
    <lineage>
        <taxon>Eukaryota</taxon>
        <taxon>Viridiplantae</taxon>
        <taxon>Streptophyta</taxon>
        <taxon>Embryophyta</taxon>
        <taxon>Tracheophyta</taxon>
        <taxon>Spermatophyta</taxon>
        <taxon>Magnoliopsida</taxon>
        <taxon>eudicotyledons</taxon>
        <taxon>Gunneridae</taxon>
        <taxon>Pentapetalae</taxon>
        <taxon>rosids</taxon>
        <taxon>fabids</taxon>
        <taxon>Rosales</taxon>
        <taxon>Cannabaceae</taxon>
        <taxon>Cannabis</taxon>
    </lineage>
</organism>
<evidence type="ECO:0000313" key="1">
    <source>
        <dbReference type="EMBL" id="KAF4346724.1"/>
    </source>
</evidence>
<comment type="caution">
    <text evidence="1">The sequence shown here is derived from an EMBL/GenBank/DDBJ whole genome shotgun (WGS) entry which is preliminary data.</text>
</comment>
<sequence>MEVIFLEGVRSFLDLSRDISALASYSIMKKGEGSSRTSRLGGFGARGVHSWPPYTPTLNDDGAWLVGMAEKNHLDNDWWRRNRLFHAALSGDYTTAKRIINENPNILKEDILESRGRKETVLHVAVGAEQATKFVRQLLRDFKDNIDMSSQDLMGNTPFFSACAAGNLEIVNEFLNLKNFGDFITISGGGDVSPLYIAVSFGHGEVASRLYYLALILLGDKDITCGVEIARVEDQQTALHLLSRKPPSLFATPKSQGTICSRILGQSRADQESSKALELVKELWNRILKAKNYIYSEISKEIQFPFHLLMEATKVGNHDFLVVILSGYPELIWERTHENETIFNFAVKNRHVEIFKLIHEVGLSKHVVYDLSHANQSHTCN</sequence>
<reference evidence="1 2" key="1">
    <citation type="journal article" date="2020" name="bioRxiv">
        <title>Sequence and annotation of 42 cannabis genomes reveals extensive copy number variation in cannabinoid synthesis and pathogen resistance genes.</title>
        <authorList>
            <person name="Mckernan K.J."/>
            <person name="Helbert Y."/>
            <person name="Kane L.T."/>
            <person name="Ebling H."/>
            <person name="Zhang L."/>
            <person name="Liu B."/>
            <person name="Eaton Z."/>
            <person name="Mclaughlin S."/>
            <person name="Kingan S."/>
            <person name="Baybayan P."/>
            <person name="Concepcion G."/>
            <person name="Jordan M."/>
            <person name="Riva A."/>
            <person name="Barbazuk W."/>
            <person name="Harkins T."/>
        </authorList>
    </citation>
    <scope>NUCLEOTIDE SEQUENCE [LARGE SCALE GENOMIC DNA]</scope>
    <source>
        <strain evidence="2">cv. Jamaican Lion 4</strain>
        <tissue evidence="1">Leaf</tissue>
    </source>
</reference>
<dbReference type="InterPro" id="IPR002110">
    <property type="entry name" value="Ankyrin_rpt"/>
</dbReference>
<dbReference type="Proteomes" id="UP000583929">
    <property type="component" value="Unassembled WGS sequence"/>
</dbReference>
<dbReference type="Pfam" id="PF12796">
    <property type="entry name" value="Ank_2"/>
    <property type="match status" value="1"/>
</dbReference>
<dbReference type="SMART" id="SM00248">
    <property type="entry name" value="ANK"/>
    <property type="match status" value="5"/>
</dbReference>
<keyword evidence="2" id="KW-1185">Reference proteome</keyword>
<name>A0A7J6DKU8_CANSA</name>
<dbReference type="PANTHER" id="PTHR24121">
    <property type="entry name" value="NO MECHANORECEPTOR POTENTIAL C, ISOFORM D-RELATED"/>
    <property type="match status" value="1"/>
</dbReference>
<dbReference type="AlphaFoldDB" id="A0A7J6DKU8"/>
<dbReference type="Gene3D" id="1.25.40.20">
    <property type="entry name" value="Ankyrin repeat-containing domain"/>
    <property type="match status" value="1"/>
</dbReference>
<evidence type="ECO:0008006" key="3">
    <source>
        <dbReference type="Google" id="ProtNLM"/>
    </source>
</evidence>
<dbReference type="EMBL" id="JAATIQ010000927">
    <property type="protein sequence ID" value="KAF4346724.1"/>
    <property type="molecule type" value="Genomic_DNA"/>
</dbReference>
<accession>A0A7J6DKU8</accession>
<protein>
    <recommendedName>
        <fullName evidence="3">Ankyrin repeat-containing protein</fullName>
    </recommendedName>
</protein>
<proteinExistence type="predicted"/>
<dbReference type="SUPFAM" id="SSF48403">
    <property type="entry name" value="Ankyrin repeat"/>
    <property type="match status" value="1"/>
</dbReference>
<dbReference type="InterPro" id="IPR036770">
    <property type="entry name" value="Ankyrin_rpt-contain_sf"/>
</dbReference>